<dbReference type="EMBL" id="FLUL01000001">
    <property type="protein sequence ID" value="SBV98108.1"/>
    <property type="molecule type" value="Genomic_DNA"/>
</dbReference>
<gene>
    <name evidence="3" type="ORF">KL86DYS2_11390</name>
</gene>
<reference evidence="3" key="1">
    <citation type="submission" date="2016-04" db="EMBL/GenBank/DDBJ databases">
        <authorList>
            <person name="Evans L.H."/>
            <person name="Alamgir A."/>
            <person name="Owens N."/>
            <person name="Weber N.D."/>
            <person name="Virtaneva K."/>
            <person name="Barbian K."/>
            <person name="Babar A."/>
            <person name="Rosenke K."/>
        </authorList>
    </citation>
    <scope>NUCLEOTIDE SEQUENCE</scope>
    <source>
        <strain evidence="3">86-2</strain>
    </source>
</reference>
<feature type="signal peptide" evidence="1">
    <location>
        <begin position="1"/>
        <end position="23"/>
    </location>
</feature>
<keyword evidence="1" id="KW-0732">Signal</keyword>
<dbReference type="Pfam" id="PF13944">
    <property type="entry name" value="Calycin_like"/>
    <property type="match status" value="1"/>
</dbReference>
<evidence type="ECO:0000313" key="3">
    <source>
        <dbReference type="EMBL" id="SBV98108.1"/>
    </source>
</evidence>
<evidence type="ECO:0000256" key="1">
    <source>
        <dbReference type="SAM" id="SignalP"/>
    </source>
</evidence>
<dbReference type="InterPro" id="IPR024311">
    <property type="entry name" value="Lipocalin-like"/>
</dbReference>
<protein>
    <recommendedName>
        <fullName evidence="2">Lipocalin-like domain-containing protein</fullName>
    </recommendedName>
</protein>
<dbReference type="Gene3D" id="2.40.128.350">
    <property type="match status" value="1"/>
</dbReference>
<feature type="domain" description="Lipocalin-like" evidence="2">
    <location>
        <begin position="36"/>
        <end position="149"/>
    </location>
</feature>
<evidence type="ECO:0000259" key="2">
    <source>
        <dbReference type="Pfam" id="PF13944"/>
    </source>
</evidence>
<accession>A0A212JF94</accession>
<proteinExistence type="predicted"/>
<feature type="chain" id="PRO_5012103458" description="Lipocalin-like domain-containing protein" evidence="1">
    <location>
        <begin position="24"/>
        <end position="164"/>
    </location>
</feature>
<dbReference type="AlphaFoldDB" id="A0A212JF94"/>
<dbReference type="RefSeq" id="WP_135103851.1">
    <property type="nucleotide sequence ID" value="NZ_LT599021.1"/>
</dbReference>
<name>A0A212JF94_9BACT</name>
<dbReference type="PROSITE" id="PS51257">
    <property type="entry name" value="PROKAR_LIPOPROTEIN"/>
    <property type="match status" value="1"/>
</dbReference>
<sequence>MNKKLICLLMFVFSLSLAFTACSDDDDDKVDYAKEVAGTYTGSLTLKIPVMEIDETIADKKIELTRISDNKVNLKLKEFSYGTLTLGDIPVDEITVTKDGSTYKLADTSKNIDLLGGLMTATVAISSSTVKDGKLNMTIKVNNVKQGGNDMQLGDMNIAYSGSK</sequence>
<organism evidence="3">
    <name type="scientific">uncultured Dysgonomonas sp</name>
    <dbReference type="NCBI Taxonomy" id="206096"/>
    <lineage>
        <taxon>Bacteria</taxon>
        <taxon>Pseudomonadati</taxon>
        <taxon>Bacteroidota</taxon>
        <taxon>Bacteroidia</taxon>
        <taxon>Bacteroidales</taxon>
        <taxon>Dysgonomonadaceae</taxon>
        <taxon>Dysgonomonas</taxon>
        <taxon>environmental samples</taxon>
    </lineage>
</organism>